<dbReference type="SMART" id="SM00256">
    <property type="entry name" value="FBOX"/>
    <property type="match status" value="1"/>
</dbReference>
<dbReference type="SUPFAM" id="SSF52058">
    <property type="entry name" value="L domain-like"/>
    <property type="match status" value="1"/>
</dbReference>
<protein>
    <submittedName>
        <fullName evidence="2">FBD-associated F-box protein isoform B</fullName>
    </submittedName>
</protein>
<feature type="domain" description="F-box" evidence="1">
    <location>
        <begin position="27"/>
        <end position="80"/>
    </location>
</feature>
<evidence type="ECO:0000259" key="1">
    <source>
        <dbReference type="PROSITE" id="PS50181"/>
    </source>
</evidence>
<dbReference type="Proteomes" id="UP000289340">
    <property type="component" value="Chromosome 7"/>
</dbReference>
<evidence type="ECO:0000313" key="2">
    <source>
        <dbReference type="EMBL" id="RZC00669.1"/>
    </source>
</evidence>
<name>A0A445JQ85_GLYSO</name>
<dbReference type="EMBL" id="QZWG01000007">
    <property type="protein sequence ID" value="RZC00669.1"/>
    <property type="molecule type" value="Genomic_DNA"/>
</dbReference>
<dbReference type="PROSITE" id="PS50181">
    <property type="entry name" value="FBOX"/>
    <property type="match status" value="1"/>
</dbReference>
<dbReference type="CDD" id="cd22160">
    <property type="entry name" value="F-box_AtFBL13-like"/>
    <property type="match status" value="1"/>
</dbReference>
<evidence type="ECO:0000313" key="3">
    <source>
        <dbReference type="Proteomes" id="UP000289340"/>
    </source>
</evidence>
<dbReference type="Gene3D" id="3.80.10.10">
    <property type="entry name" value="Ribonuclease Inhibitor"/>
    <property type="match status" value="1"/>
</dbReference>
<dbReference type="Gene3D" id="1.20.1280.50">
    <property type="match status" value="1"/>
</dbReference>
<reference evidence="2 3" key="1">
    <citation type="submission" date="2018-09" db="EMBL/GenBank/DDBJ databases">
        <title>A high-quality reference genome of wild soybean provides a powerful tool to mine soybean genomes.</title>
        <authorList>
            <person name="Xie M."/>
            <person name="Chung C.Y.L."/>
            <person name="Li M.-W."/>
            <person name="Wong F.-L."/>
            <person name="Chan T.-F."/>
            <person name="Lam H.-M."/>
        </authorList>
    </citation>
    <scope>NUCLEOTIDE SEQUENCE [LARGE SCALE GENOMIC DNA]</scope>
    <source>
        <strain evidence="3">cv. W05</strain>
        <tissue evidence="2">Hypocotyl of etiolated seedlings</tissue>
    </source>
</reference>
<dbReference type="InterPro" id="IPR032675">
    <property type="entry name" value="LRR_dom_sf"/>
</dbReference>
<comment type="caution">
    <text evidence="2">The sequence shown here is derived from an EMBL/GenBank/DDBJ whole genome shotgun (WGS) entry which is preliminary data.</text>
</comment>
<accession>A0A445JQ85</accession>
<proteinExistence type="predicted"/>
<dbReference type="AlphaFoldDB" id="A0A445JQ85"/>
<dbReference type="SUPFAM" id="SSF81383">
    <property type="entry name" value="F-box domain"/>
    <property type="match status" value="1"/>
</dbReference>
<dbReference type="InterPro" id="IPR036047">
    <property type="entry name" value="F-box-like_dom_sf"/>
</dbReference>
<keyword evidence="3" id="KW-1185">Reference proteome</keyword>
<dbReference type="InterPro" id="IPR053781">
    <property type="entry name" value="F-box_AtFBL13-like"/>
</dbReference>
<sequence>MEKGRESIYKTEVREASKLEKNNKRKEDRVSNLPDEVLHRILSTLDAKSAVQTCVLSKRWRHVWTSLPVLNFLDSSFDDFLHFQCFVDHFLSRRDASSNISVLNFACTDHELDDGHTHIVDSIIDHVTLTPPITIQGLYIVAECIVGKLPQLSICQSLTTLKLAHISTETTTFDFLSLTHLHLFDCRFECGLEELLDPFRDCLNLKHLYLHRCQYYGGFQRFKIFAPKLTLLSIALMRVDEMFDSDCTIQLFTPKLQSFTYCDFDLYDFSIEGDLPFIEEVDIDMGCLAKDTYSLLQLIELFQVMGNAQFVSLSPDIIDVLATFPDLLDGRSSPFTRVRTFVLNMDTPSSSFVIPPNVMAYLFSGSRGLDFLISMNGKVWKKVYKTSFQNEKCNTITIFLPKFL</sequence>
<organism evidence="2 3">
    <name type="scientific">Glycine soja</name>
    <name type="common">Wild soybean</name>
    <dbReference type="NCBI Taxonomy" id="3848"/>
    <lineage>
        <taxon>Eukaryota</taxon>
        <taxon>Viridiplantae</taxon>
        <taxon>Streptophyta</taxon>
        <taxon>Embryophyta</taxon>
        <taxon>Tracheophyta</taxon>
        <taxon>Spermatophyta</taxon>
        <taxon>Magnoliopsida</taxon>
        <taxon>eudicotyledons</taxon>
        <taxon>Gunneridae</taxon>
        <taxon>Pentapetalae</taxon>
        <taxon>rosids</taxon>
        <taxon>fabids</taxon>
        <taxon>Fabales</taxon>
        <taxon>Fabaceae</taxon>
        <taxon>Papilionoideae</taxon>
        <taxon>50 kb inversion clade</taxon>
        <taxon>NPAAA clade</taxon>
        <taxon>indigoferoid/millettioid clade</taxon>
        <taxon>Phaseoleae</taxon>
        <taxon>Glycine</taxon>
        <taxon>Glycine subgen. Soja</taxon>
    </lineage>
</organism>
<dbReference type="PANTHER" id="PTHR34223">
    <property type="entry name" value="OS11G0201299 PROTEIN"/>
    <property type="match status" value="1"/>
</dbReference>
<dbReference type="InterPro" id="IPR053197">
    <property type="entry name" value="F-box_SCFL_complex_component"/>
</dbReference>
<gene>
    <name evidence="2" type="ORF">D0Y65_016488</name>
</gene>
<dbReference type="InterPro" id="IPR001810">
    <property type="entry name" value="F-box_dom"/>
</dbReference>
<dbReference type="Pfam" id="PF00646">
    <property type="entry name" value="F-box"/>
    <property type="match status" value="1"/>
</dbReference>